<dbReference type="Proteomes" id="UP000595897">
    <property type="component" value="Chromosome"/>
</dbReference>
<dbReference type="RefSeq" id="WP_271713402.1">
    <property type="nucleotide sequence ID" value="NZ_AP024169.1"/>
</dbReference>
<protein>
    <submittedName>
        <fullName evidence="2">Uncharacterized protein</fullName>
    </submittedName>
</protein>
<evidence type="ECO:0000313" key="2">
    <source>
        <dbReference type="EMBL" id="BCN32351.1"/>
    </source>
</evidence>
<evidence type="ECO:0000313" key="3">
    <source>
        <dbReference type="Proteomes" id="UP000595897"/>
    </source>
</evidence>
<feature type="region of interest" description="Disordered" evidence="1">
    <location>
        <begin position="123"/>
        <end position="161"/>
    </location>
</feature>
<keyword evidence="3" id="KW-1185">Reference proteome</keyword>
<gene>
    <name evidence="2" type="ORF">bsdtb5_36460</name>
</gene>
<accession>A0A7R7ENX3</accession>
<proteinExistence type="predicted"/>
<name>A0A7R7ENX3_9FIRM</name>
<organism evidence="2 3">
    <name type="scientific">Anaeromicropila herbilytica</name>
    <dbReference type="NCBI Taxonomy" id="2785025"/>
    <lineage>
        <taxon>Bacteria</taxon>
        <taxon>Bacillati</taxon>
        <taxon>Bacillota</taxon>
        <taxon>Clostridia</taxon>
        <taxon>Lachnospirales</taxon>
        <taxon>Lachnospiraceae</taxon>
        <taxon>Anaeromicropila</taxon>
    </lineage>
</organism>
<reference evidence="2 3" key="1">
    <citation type="submission" date="2020-11" db="EMBL/GenBank/DDBJ databases">
        <title>Draft genome sequencing of a Lachnospiraceae strain isolated from anoxic soil subjected to BSD treatment.</title>
        <authorList>
            <person name="Uek A."/>
            <person name="Tonouchi A."/>
        </authorList>
    </citation>
    <scope>NUCLEOTIDE SEQUENCE [LARGE SCALE GENOMIC DNA]</scope>
    <source>
        <strain evidence="2 3">TB5</strain>
    </source>
</reference>
<dbReference type="AlphaFoldDB" id="A0A7R7ENX3"/>
<sequence>MLSSSYYSQLIEEEKTKLEKYKKQKEELGTIISIIQSSFQDDIDDINSNVNNCADNAANGIRHNTAASQNIESINEGKEKSIESDNYISSAKSSISAELSNINSKISESLKKLDELGRLRDSALEEERREAEEAERRRQEAEEAAREAAAEKATSKKTKGH</sequence>
<evidence type="ECO:0000256" key="1">
    <source>
        <dbReference type="SAM" id="MobiDB-lite"/>
    </source>
</evidence>
<feature type="compositionally biased region" description="Basic and acidic residues" evidence="1">
    <location>
        <begin position="123"/>
        <end position="154"/>
    </location>
</feature>
<dbReference type="KEGG" id="ahb:bsdtb5_36460"/>
<dbReference type="EMBL" id="AP024169">
    <property type="protein sequence ID" value="BCN32351.1"/>
    <property type="molecule type" value="Genomic_DNA"/>
</dbReference>